<dbReference type="GO" id="GO:0019433">
    <property type="term" value="P:triglyceride catabolic process"/>
    <property type="evidence" value="ECO:0007669"/>
    <property type="project" value="TreeGrafter"/>
</dbReference>
<evidence type="ECO:0000313" key="6">
    <source>
        <dbReference type="Proteomes" id="UP001206128"/>
    </source>
</evidence>
<dbReference type="InterPro" id="IPR013830">
    <property type="entry name" value="SGNH_hydro"/>
</dbReference>
<evidence type="ECO:0000313" key="5">
    <source>
        <dbReference type="EMBL" id="MCP2166404.1"/>
    </source>
</evidence>
<proteinExistence type="predicted"/>
<reference evidence="5" key="1">
    <citation type="submission" date="2022-06" db="EMBL/GenBank/DDBJ databases">
        <title>Genomic Encyclopedia of Archaeal and Bacterial Type Strains, Phase II (KMG-II): from individual species to whole genera.</title>
        <authorList>
            <person name="Goeker M."/>
        </authorList>
    </citation>
    <scope>NUCLEOTIDE SEQUENCE</scope>
    <source>
        <strain evidence="5">DSM 43935</strain>
    </source>
</reference>
<dbReference type="InterPro" id="IPR036514">
    <property type="entry name" value="SGNH_hydro_sf"/>
</dbReference>
<evidence type="ECO:0000259" key="4">
    <source>
        <dbReference type="Pfam" id="PF13472"/>
    </source>
</evidence>
<name>A0AAE3GFH3_9PSEU</name>
<comment type="caution">
    <text evidence="5">The sequence shown here is derived from an EMBL/GenBank/DDBJ whole genome shotgun (WGS) entry which is preliminary data.</text>
</comment>
<keyword evidence="2" id="KW-1015">Disulfide bond</keyword>
<keyword evidence="3" id="KW-0732">Signal</keyword>
<gene>
    <name evidence="5" type="ORF">LX83_003272</name>
</gene>
<accession>A0AAE3GFH3</accession>
<dbReference type="SUPFAM" id="SSF52266">
    <property type="entry name" value="SGNH hydrolase"/>
    <property type="match status" value="1"/>
</dbReference>
<dbReference type="AlphaFoldDB" id="A0AAE3GFH3"/>
<dbReference type="InterPro" id="IPR037460">
    <property type="entry name" value="SEST-like"/>
</dbReference>
<evidence type="ECO:0000256" key="1">
    <source>
        <dbReference type="PIRSR" id="PIRSR637460-1"/>
    </source>
</evidence>
<dbReference type="RefSeq" id="WP_253772246.1">
    <property type="nucleotide sequence ID" value="NZ_JAMTCK010000007.1"/>
</dbReference>
<evidence type="ECO:0000256" key="2">
    <source>
        <dbReference type="PIRSR" id="PIRSR637460-2"/>
    </source>
</evidence>
<dbReference type="Pfam" id="PF13472">
    <property type="entry name" value="Lipase_GDSL_2"/>
    <property type="match status" value="1"/>
</dbReference>
<dbReference type="PANTHER" id="PTHR37981">
    <property type="entry name" value="LIPASE 2"/>
    <property type="match status" value="1"/>
</dbReference>
<evidence type="ECO:0000256" key="3">
    <source>
        <dbReference type="SAM" id="SignalP"/>
    </source>
</evidence>
<feature type="signal peptide" evidence="3">
    <location>
        <begin position="1"/>
        <end position="30"/>
    </location>
</feature>
<protein>
    <submittedName>
        <fullName evidence="5">Lysophospholipase L1</fullName>
    </submittedName>
</protein>
<feature type="domain" description="SGNH hydrolase-type esterase" evidence="4">
    <location>
        <begin position="39"/>
        <end position="255"/>
    </location>
</feature>
<dbReference type="GO" id="GO:0004806">
    <property type="term" value="F:triacylglycerol lipase activity"/>
    <property type="evidence" value="ECO:0007669"/>
    <property type="project" value="TreeGrafter"/>
</dbReference>
<feature type="disulfide bond" evidence="2">
    <location>
        <begin position="126"/>
        <end position="134"/>
    </location>
</feature>
<organism evidence="5 6">
    <name type="scientific">Goodfellowiella coeruleoviolacea</name>
    <dbReference type="NCBI Taxonomy" id="334858"/>
    <lineage>
        <taxon>Bacteria</taxon>
        <taxon>Bacillati</taxon>
        <taxon>Actinomycetota</taxon>
        <taxon>Actinomycetes</taxon>
        <taxon>Pseudonocardiales</taxon>
        <taxon>Pseudonocardiaceae</taxon>
        <taxon>Goodfellowiella</taxon>
    </lineage>
</organism>
<dbReference type="Proteomes" id="UP001206128">
    <property type="component" value="Unassembled WGS sequence"/>
</dbReference>
<feature type="disulfide bond" evidence="2">
    <location>
        <begin position="60"/>
        <end position="85"/>
    </location>
</feature>
<keyword evidence="6" id="KW-1185">Reference proteome</keyword>
<feature type="chain" id="PRO_5041998231" evidence="3">
    <location>
        <begin position="31"/>
        <end position="267"/>
    </location>
</feature>
<sequence length="267" mass="27245">MLRVRQMVGAFVGALAAVVPSVLLGGVAAAAPAPVDYVALGDSYASGTGTGQYDSGSGNCKRSPRAYAALWSSTHDVSSFAFAACSGATTADVLANQVSALSAATDLVTLSIGGNDAGFGEVVTTCTLGSDQDCATAVADKQQFINAELPALLDQTYRAVDAAAPSARVVVLGYPRLFESGSCFGGLSQTKRTTLNQAADLLNTVVQQRVGTAGFEFLDVRPAFAGHGICASSAWINGLTFPLGDSYHPNTNGHRNGFLPALTSLIG</sequence>
<feature type="active site" description="Nucleophile" evidence="1">
    <location>
        <position position="43"/>
    </location>
</feature>
<dbReference type="PANTHER" id="PTHR37981:SF1">
    <property type="entry name" value="SGNH HYDROLASE-TYPE ESTERASE DOMAIN-CONTAINING PROTEIN"/>
    <property type="match status" value="1"/>
</dbReference>
<dbReference type="CDD" id="cd01823">
    <property type="entry name" value="SEST_like"/>
    <property type="match status" value="1"/>
</dbReference>
<feature type="active site" evidence="1">
    <location>
        <position position="248"/>
    </location>
</feature>
<dbReference type="EMBL" id="JAMTCK010000007">
    <property type="protein sequence ID" value="MCP2166404.1"/>
    <property type="molecule type" value="Genomic_DNA"/>
</dbReference>
<dbReference type="Gene3D" id="3.40.50.1110">
    <property type="entry name" value="SGNH hydrolase"/>
    <property type="match status" value="1"/>
</dbReference>
<feature type="disulfide bond" evidence="2">
    <location>
        <begin position="183"/>
        <end position="230"/>
    </location>
</feature>